<evidence type="ECO:0000256" key="1">
    <source>
        <dbReference type="SAM" id="SignalP"/>
    </source>
</evidence>
<accession>A0AAN9QM20</accession>
<feature type="chain" id="PRO_5042939262" evidence="1">
    <location>
        <begin position="27"/>
        <end position="108"/>
    </location>
</feature>
<name>A0AAN9QM20_CANGL</name>
<keyword evidence="3" id="KW-1185">Reference proteome</keyword>
<evidence type="ECO:0000313" key="2">
    <source>
        <dbReference type="EMBL" id="KAK7340669.1"/>
    </source>
</evidence>
<evidence type="ECO:0000313" key="3">
    <source>
        <dbReference type="Proteomes" id="UP001367508"/>
    </source>
</evidence>
<organism evidence="2 3">
    <name type="scientific">Canavalia gladiata</name>
    <name type="common">Sword bean</name>
    <name type="synonym">Dolichos gladiatus</name>
    <dbReference type="NCBI Taxonomy" id="3824"/>
    <lineage>
        <taxon>Eukaryota</taxon>
        <taxon>Viridiplantae</taxon>
        <taxon>Streptophyta</taxon>
        <taxon>Embryophyta</taxon>
        <taxon>Tracheophyta</taxon>
        <taxon>Spermatophyta</taxon>
        <taxon>Magnoliopsida</taxon>
        <taxon>eudicotyledons</taxon>
        <taxon>Gunneridae</taxon>
        <taxon>Pentapetalae</taxon>
        <taxon>rosids</taxon>
        <taxon>fabids</taxon>
        <taxon>Fabales</taxon>
        <taxon>Fabaceae</taxon>
        <taxon>Papilionoideae</taxon>
        <taxon>50 kb inversion clade</taxon>
        <taxon>NPAAA clade</taxon>
        <taxon>indigoferoid/millettioid clade</taxon>
        <taxon>Phaseoleae</taxon>
        <taxon>Canavalia</taxon>
    </lineage>
</organism>
<comment type="caution">
    <text evidence="2">The sequence shown here is derived from an EMBL/GenBank/DDBJ whole genome shotgun (WGS) entry which is preliminary data.</text>
</comment>
<dbReference type="Proteomes" id="UP001367508">
    <property type="component" value="Unassembled WGS sequence"/>
</dbReference>
<feature type="signal peptide" evidence="1">
    <location>
        <begin position="1"/>
        <end position="26"/>
    </location>
</feature>
<gene>
    <name evidence="2" type="ORF">VNO77_21379</name>
</gene>
<sequence length="108" mass="11769">MRELLYAVYLIAAVTALLQPRHYMAAADFKEIRKSASQNNMTYGCIGLRCLVADEGQANLFMDPHGLSRILAAADTYISAGALVQKQPAVHCPLGEGYSKCLTTEAEF</sequence>
<dbReference type="EMBL" id="JAYMYQ010000004">
    <property type="protein sequence ID" value="KAK7340669.1"/>
    <property type="molecule type" value="Genomic_DNA"/>
</dbReference>
<reference evidence="2 3" key="1">
    <citation type="submission" date="2024-01" db="EMBL/GenBank/DDBJ databases">
        <title>The genomes of 5 underutilized Papilionoideae crops provide insights into root nodulation and disease resistanc.</title>
        <authorList>
            <person name="Jiang F."/>
        </authorList>
    </citation>
    <scope>NUCLEOTIDE SEQUENCE [LARGE SCALE GENOMIC DNA]</scope>
    <source>
        <strain evidence="2">LVBAO_FW01</strain>
        <tissue evidence="2">Leaves</tissue>
    </source>
</reference>
<keyword evidence="1" id="KW-0732">Signal</keyword>
<dbReference type="AlphaFoldDB" id="A0AAN9QM20"/>
<proteinExistence type="predicted"/>
<protein>
    <submittedName>
        <fullName evidence="2">Uncharacterized protein</fullName>
    </submittedName>
</protein>